<gene>
    <name evidence="4" type="ORF">P6N53_01365</name>
</gene>
<dbReference type="InterPro" id="IPR036271">
    <property type="entry name" value="Tet_transcr_reg_TetR-rel_C_sf"/>
</dbReference>
<sequence>MNIIYPKFYSLEQEKQERIINAALKEFARSGYDKASTNEIVKEAEISKGSLFKYFNNKKELYLFLFDYVVEVIDKIYDEVDWKETDLFKRMKVIGLAKFKIYKKYPQAFNFLKTVAHEDAAEVKSEIDKIGKYLISSGLERGYKNIDFSKFRKDIDIEKAMNIITWTILSFSEQQRDKVNSFEDINLEVLGEWDEYFDILKRCFYKKEEQ</sequence>
<feature type="domain" description="HTH tetR-type" evidence="3">
    <location>
        <begin position="13"/>
        <end position="73"/>
    </location>
</feature>
<reference evidence="4" key="2">
    <citation type="submission" date="2023-03" db="EMBL/GenBank/DDBJ databases">
        <authorList>
            <person name="Zhang Z."/>
        </authorList>
    </citation>
    <scope>NUCLEOTIDE SEQUENCE</scope>
    <source>
        <strain evidence="4">DSA</strain>
    </source>
</reference>
<name>A0AAW7Z909_9FIRM</name>
<reference evidence="4" key="1">
    <citation type="journal article" date="2023" name="J. Hazard. Mater.">
        <title>Anaerobic biodegradation of pyrene and benzo[a]pyrene by a new sulfate-reducing Desulforamulus aquiferis strain DSA.</title>
        <authorList>
            <person name="Zhang Z."/>
            <person name="Sun J."/>
            <person name="Gong X."/>
            <person name="Wang C."/>
            <person name="Wang H."/>
        </authorList>
    </citation>
    <scope>NUCLEOTIDE SEQUENCE</scope>
    <source>
        <strain evidence="4">DSA</strain>
    </source>
</reference>
<organism evidence="4 5">
    <name type="scientific">Desulforamulus aquiferis</name>
    <dbReference type="NCBI Taxonomy" id="1397668"/>
    <lineage>
        <taxon>Bacteria</taxon>
        <taxon>Bacillati</taxon>
        <taxon>Bacillota</taxon>
        <taxon>Clostridia</taxon>
        <taxon>Eubacteriales</taxon>
        <taxon>Peptococcaceae</taxon>
        <taxon>Desulforamulus</taxon>
    </lineage>
</organism>
<dbReference type="EMBL" id="JARPTC010000002">
    <property type="protein sequence ID" value="MDO7785875.1"/>
    <property type="molecule type" value="Genomic_DNA"/>
</dbReference>
<dbReference type="Proteomes" id="UP001172911">
    <property type="component" value="Unassembled WGS sequence"/>
</dbReference>
<dbReference type="PROSITE" id="PS01081">
    <property type="entry name" value="HTH_TETR_1"/>
    <property type="match status" value="1"/>
</dbReference>
<dbReference type="InterPro" id="IPR050624">
    <property type="entry name" value="HTH-type_Tx_Regulator"/>
</dbReference>
<dbReference type="Pfam" id="PF00440">
    <property type="entry name" value="TetR_N"/>
    <property type="match status" value="1"/>
</dbReference>
<keyword evidence="5" id="KW-1185">Reference proteome</keyword>
<dbReference type="PANTHER" id="PTHR43479:SF11">
    <property type="entry name" value="ACREF_ENVCD OPERON REPRESSOR-RELATED"/>
    <property type="match status" value="1"/>
</dbReference>
<comment type="caution">
    <text evidence="4">The sequence shown here is derived from an EMBL/GenBank/DDBJ whole genome shotgun (WGS) entry which is preliminary data.</text>
</comment>
<keyword evidence="1 2" id="KW-0238">DNA-binding</keyword>
<dbReference type="SUPFAM" id="SSF48498">
    <property type="entry name" value="Tetracyclin repressor-like, C-terminal domain"/>
    <property type="match status" value="1"/>
</dbReference>
<evidence type="ECO:0000256" key="1">
    <source>
        <dbReference type="ARBA" id="ARBA00023125"/>
    </source>
</evidence>
<dbReference type="InterPro" id="IPR009057">
    <property type="entry name" value="Homeodomain-like_sf"/>
</dbReference>
<proteinExistence type="predicted"/>
<dbReference type="InterPro" id="IPR023772">
    <property type="entry name" value="DNA-bd_HTH_TetR-type_CS"/>
</dbReference>
<evidence type="ECO:0000256" key="2">
    <source>
        <dbReference type="PROSITE-ProRule" id="PRU00335"/>
    </source>
</evidence>
<evidence type="ECO:0000313" key="5">
    <source>
        <dbReference type="Proteomes" id="UP001172911"/>
    </source>
</evidence>
<dbReference type="GO" id="GO:0003677">
    <property type="term" value="F:DNA binding"/>
    <property type="evidence" value="ECO:0007669"/>
    <property type="project" value="UniProtKB-UniRule"/>
</dbReference>
<evidence type="ECO:0000259" key="3">
    <source>
        <dbReference type="PROSITE" id="PS50977"/>
    </source>
</evidence>
<dbReference type="SUPFAM" id="SSF46689">
    <property type="entry name" value="Homeodomain-like"/>
    <property type="match status" value="1"/>
</dbReference>
<dbReference type="Gene3D" id="1.10.357.10">
    <property type="entry name" value="Tetracycline Repressor, domain 2"/>
    <property type="match status" value="1"/>
</dbReference>
<dbReference type="PRINTS" id="PR00455">
    <property type="entry name" value="HTHTETR"/>
</dbReference>
<dbReference type="Gene3D" id="1.10.10.60">
    <property type="entry name" value="Homeodomain-like"/>
    <property type="match status" value="1"/>
</dbReference>
<evidence type="ECO:0000313" key="4">
    <source>
        <dbReference type="EMBL" id="MDO7785875.1"/>
    </source>
</evidence>
<feature type="DNA-binding region" description="H-T-H motif" evidence="2">
    <location>
        <begin position="36"/>
        <end position="55"/>
    </location>
</feature>
<accession>A0AAW7Z909</accession>
<protein>
    <submittedName>
        <fullName evidence="4">TetR/AcrR family transcriptional regulator</fullName>
    </submittedName>
</protein>
<dbReference type="InterPro" id="IPR001647">
    <property type="entry name" value="HTH_TetR"/>
</dbReference>
<dbReference type="PANTHER" id="PTHR43479">
    <property type="entry name" value="ACREF/ENVCD OPERON REPRESSOR-RELATED"/>
    <property type="match status" value="1"/>
</dbReference>
<dbReference type="PROSITE" id="PS50977">
    <property type="entry name" value="HTH_TETR_2"/>
    <property type="match status" value="1"/>
</dbReference>
<dbReference type="AlphaFoldDB" id="A0AAW7Z909"/>